<evidence type="ECO:0000313" key="2">
    <source>
        <dbReference type="EMBL" id="KAG0317111.1"/>
    </source>
</evidence>
<comment type="caution">
    <text evidence="2">The sequence shown here is derived from an EMBL/GenBank/DDBJ whole genome shotgun (WGS) entry which is preliminary data.</text>
</comment>
<dbReference type="Gene3D" id="1.20.1280.50">
    <property type="match status" value="1"/>
</dbReference>
<proteinExistence type="predicted"/>
<name>A0A9P6REQ5_9FUNG</name>
<evidence type="ECO:0000313" key="3">
    <source>
        <dbReference type="Proteomes" id="UP000823405"/>
    </source>
</evidence>
<keyword evidence="3" id="KW-1185">Reference proteome</keyword>
<dbReference type="OrthoDB" id="421226at2759"/>
<dbReference type="InterPro" id="IPR036047">
    <property type="entry name" value="F-box-like_dom_sf"/>
</dbReference>
<protein>
    <recommendedName>
        <fullName evidence="1">F-box domain-containing protein</fullName>
    </recommendedName>
</protein>
<sequence>MDKTSLDNLPFEIQEMITMSFDQQDFVNCATVSQAWNSTLTLLLWNKVQGSMETAKDFEQYWDWTTKFLESIIGGSLINNGRFIESFRLETVAIFMGDFLNHCPSQFPRLTSVWLDGVHDGDEEQLADFLDRCTAGLKTFSFCPL</sequence>
<dbReference type="EMBL" id="JAAAIN010000263">
    <property type="protein sequence ID" value="KAG0317111.1"/>
    <property type="molecule type" value="Genomic_DNA"/>
</dbReference>
<dbReference type="Pfam" id="PF00646">
    <property type="entry name" value="F-box"/>
    <property type="match status" value="1"/>
</dbReference>
<reference evidence="2" key="1">
    <citation type="journal article" date="2020" name="Fungal Divers.">
        <title>Resolving the Mortierellaceae phylogeny through synthesis of multi-gene phylogenetics and phylogenomics.</title>
        <authorList>
            <person name="Vandepol N."/>
            <person name="Liber J."/>
            <person name="Desiro A."/>
            <person name="Na H."/>
            <person name="Kennedy M."/>
            <person name="Barry K."/>
            <person name="Grigoriev I.V."/>
            <person name="Miller A.N."/>
            <person name="O'Donnell K."/>
            <person name="Stajich J.E."/>
            <person name="Bonito G."/>
        </authorList>
    </citation>
    <scope>NUCLEOTIDE SEQUENCE</scope>
    <source>
        <strain evidence="2">NVP60</strain>
    </source>
</reference>
<dbReference type="PROSITE" id="PS50181">
    <property type="entry name" value="FBOX"/>
    <property type="match status" value="1"/>
</dbReference>
<gene>
    <name evidence="2" type="ORF">BGZ97_005891</name>
</gene>
<accession>A0A9P6REQ5</accession>
<feature type="domain" description="F-box" evidence="1">
    <location>
        <begin position="3"/>
        <end position="48"/>
    </location>
</feature>
<evidence type="ECO:0000259" key="1">
    <source>
        <dbReference type="PROSITE" id="PS50181"/>
    </source>
</evidence>
<dbReference type="Proteomes" id="UP000823405">
    <property type="component" value="Unassembled WGS sequence"/>
</dbReference>
<dbReference type="AlphaFoldDB" id="A0A9P6REQ5"/>
<organism evidence="2 3">
    <name type="scientific">Linnemannia gamsii</name>
    <dbReference type="NCBI Taxonomy" id="64522"/>
    <lineage>
        <taxon>Eukaryota</taxon>
        <taxon>Fungi</taxon>
        <taxon>Fungi incertae sedis</taxon>
        <taxon>Mucoromycota</taxon>
        <taxon>Mortierellomycotina</taxon>
        <taxon>Mortierellomycetes</taxon>
        <taxon>Mortierellales</taxon>
        <taxon>Mortierellaceae</taxon>
        <taxon>Linnemannia</taxon>
    </lineage>
</organism>
<dbReference type="InterPro" id="IPR001810">
    <property type="entry name" value="F-box_dom"/>
</dbReference>
<dbReference type="SUPFAM" id="SSF81383">
    <property type="entry name" value="F-box domain"/>
    <property type="match status" value="1"/>
</dbReference>